<dbReference type="Proteomes" id="UP000282185">
    <property type="component" value="Unassembled WGS sequence"/>
</dbReference>
<evidence type="ECO:0000256" key="1">
    <source>
        <dbReference type="SAM" id="MobiDB-lite"/>
    </source>
</evidence>
<dbReference type="PROSITE" id="PS51318">
    <property type="entry name" value="TAT"/>
    <property type="match status" value="1"/>
</dbReference>
<organism evidence="3 5">
    <name type="scientific">Brachybacterium saurashtrense</name>
    <dbReference type="NCBI Taxonomy" id="556288"/>
    <lineage>
        <taxon>Bacteria</taxon>
        <taxon>Bacillati</taxon>
        <taxon>Actinomycetota</taxon>
        <taxon>Actinomycetes</taxon>
        <taxon>Micrococcales</taxon>
        <taxon>Dermabacteraceae</taxon>
        <taxon>Brachybacterium</taxon>
    </lineage>
</organism>
<protein>
    <submittedName>
        <fullName evidence="3">Uncharacterized protein</fullName>
    </submittedName>
</protein>
<reference evidence="3 5" key="2">
    <citation type="submission" date="2018-08" db="EMBL/GenBank/DDBJ databases">
        <title>Brachybacterium saurashtrense DSM 23186.</title>
        <authorList>
            <person name="Li Y."/>
        </authorList>
    </citation>
    <scope>NUCLEOTIDE SEQUENCE [LARGE SCALE GENOMIC DNA]</scope>
    <source>
        <strain evidence="3 5">DSM 23186</strain>
    </source>
</reference>
<reference evidence="2 4" key="1">
    <citation type="submission" date="2018-07" db="EMBL/GenBank/DDBJ databases">
        <title>Brachybacterium saurashtrense DSM 23186 genome sequence.</title>
        <authorList>
            <person name="Guo L."/>
        </authorList>
    </citation>
    <scope>NUCLEOTIDE SEQUENCE [LARGE SCALE GENOMIC DNA]</scope>
    <source>
        <strain evidence="2 4">DSM 23186</strain>
    </source>
</reference>
<dbReference type="InterPro" id="IPR006311">
    <property type="entry name" value="TAT_signal"/>
</dbReference>
<accession>A0A345YSE3</accession>
<dbReference type="OrthoDB" id="6902001at2"/>
<proteinExistence type="predicted"/>
<keyword evidence="4" id="KW-1185">Reference proteome</keyword>
<name>A0A345YSE3_9MICO</name>
<evidence type="ECO:0000313" key="4">
    <source>
        <dbReference type="Proteomes" id="UP000254236"/>
    </source>
</evidence>
<evidence type="ECO:0000313" key="5">
    <source>
        <dbReference type="Proteomes" id="UP000282185"/>
    </source>
</evidence>
<dbReference type="KEGG" id="bsau:DWV08_15310"/>
<evidence type="ECO:0000313" key="2">
    <source>
        <dbReference type="EMBL" id="AXK46845.1"/>
    </source>
</evidence>
<dbReference type="RefSeq" id="WP_115414592.1">
    <property type="nucleotide sequence ID" value="NZ_CP031356.1"/>
</dbReference>
<feature type="region of interest" description="Disordered" evidence="1">
    <location>
        <begin position="178"/>
        <end position="206"/>
    </location>
</feature>
<sequence length="206" mass="21864">MDMSRRPSRRTVLRAASWSAPVVAVAVAAPALALSDPLRETFDFYITAAEVIGDGASGEVRSNGVRVSPRPGQGQPIVAAGSIVEITCTYTGDNPDVDFLNFPFPYTRSSVAQNNTPWKIASSSAQGFTLRAETPYDTFEPTIGQFSWPLDPSVRPEDDSIQLSGTFTIIPGGDFPEGGTLSPLTIDPNLGTGSLTGPSAETWPEN</sequence>
<dbReference type="AlphaFoldDB" id="A0A345YSE3"/>
<feature type="compositionally biased region" description="Polar residues" evidence="1">
    <location>
        <begin position="191"/>
        <end position="206"/>
    </location>
</feature>
<dbReference type="Proteomes" id="UP000254236">
    <property type="component" value="Chromosome"/>
</dbReference>
<evidence type="ECO:0000313" key="3">
    <source>
        <dbReference type="EMBL" id="RRR22560.1"/>
    </source>
</evidence>
<dbReference type="EMBL" id="CP031356">
    <property type="protein sequence ID" value="AXK46845.1"/>
    <property type="molecule type" value="Genomic_DNA"/>
</dbReference>
<gene>
    <name evidence="2" type="ORF">DWV08_15310</name>
    <name evidence="3" type="ORF">DXU92_09930</name>
</gene>
<dbReference type="EMBL" id="QSWH01000004">
    <property type="protein sequence ID" value="RRR22560.1"/>
    <property type="molecule type" value="Genomic_DNA"/>
</dbReference>